<feature type="transmembrane region" description="Helical" evidence="1">
    <location>
        <begin position="66"/>
        <end position="87"/>
    </location>
</feature>
<organism evidence="2 3">
    <name type="scientific">Shewanella electrica</name>
    <dbReference type="NCBI Taxonomy" id="515560"/>
    <lineage>
        <taxon>Bacteria</taxon>
        <taxon>Pseudomonadati</taxon>
        <taxon>Pseudomonadota</taxon>
        <taxon>Gammaproteobacteria</taxon>
        <taxon>Alteromonadales</taxon>
        <taxon>Shewanellaceae</taxon>
        <taxon>Shewanella</taxon>
    </lineage>
</organism>
<gene>
    <name evidence="2" type="ORF">L9G74_14055</name>
</gene>
<evidence type="ECO:0008006" key="4">
    <source>
        <dbReference type="Google" id="ProtNLM"/>
    </source>
</evidence>
<feature type="transmembrane region" description="Helical" evidence="1">
    <location>
        <begin position="38"/>
        <end position="60"/>
    </location>
</feature>
<reference evidence="3" key="2">
    <citation type="submission" date="2023-07" db="EMBL/GenBank/DDBJ databases">
        <title>Shewanella mangrovi sp. nov., an acetaldehyde- degrading bacterium isolated from mangrove sediment.</title>
        <authorList>
            <person name="Liu Y."/>
        </authorList>
    </citation>
    <scope>NUCLEOTIDE SEQUENCE [LARGE SCALE GENOMIC DNA]</scope>
    <source>
        <strain evidence="3">C32</strain>
    </source>
</reference>
<keyword evidence="3" id="KW-1185">Reference proteome</keyword>
<evidence type="ECO:0000256" key="1">
    <source>
        <dbReference type="SAM" id="Phobius"/>
    </source>
</evidence>
<dbReference type="Proteomes" id="UP001201549">
    <property type="component" value="Unassembled WGS sequence"/>
</dbReference>
<proteinExistence type="predicted"/>
<keyword evidence="1" id="KW-1133">Transmembrane helix</keyword>
<comment type="caution">
    <text evidence="2">The sequence shown here is derived from an EMBL/GenBank/DDBJ whole genome shotgun (WGS) entry which is preliminary data.</text>
</comment>
<accession>A0ABT2FQT2</accession>
<protein>
    <recommendedName>
        <fullName evidence="4">DUF304 domain-containing protein</fullName>
    </recommendedName>
</protein>
<evidence type="ECO:0000313" key="3">
    <source>
        <dbReference type="Proteomes" id="UP001201549"/>
    </source>
</evidence>
<dbReference type="EMBL" id="JAKOGG010000010">
    <property type="protein sequence ID" value="MCS4557569.1"/>
    <property type="molecule type" value="Genomic_DNA"/>
</dbReference>
<keyword evidence="1" id="KW-0812">Transmembrane</keyword>
<dbReference type="RefSeq" id="WP_238897044.1">
    <property type="nucleotide sequence ID" value="NZ_JAKOGG010000010.1"/>
</dbReference>
<reference evidence="2 3" key="1">
    <citation type="submission" date="2022-02" db="EMBL/GenBank/DDBJ databases">
        <authorList>
            <person name="Zhuang L."/>
        </authorList>
    </citation>
    <scope>NUCLEOTIDE SEQUENCE [LARGE SCALE GENOMIC DNA]</scope>
    <source>
        <strain evidence="2 3">C32</strain>
    </source>
</reference>
<name>A0ABT2FQT2_9GAMM</name>
<keyword evidence="1" id="KW-0472">Membrane</keyword>
<evidence type="ECO:0000313" key="2">
    <source>
        <dbReference type="EMBL" id="MCS4557569.1"/>
    </source>
</evidence>
<sequence length="189" mass="21660">MQLKSTLNEHQLVQSLGDILFRPGRNPKDLIKANFKQTAIISSIMAVVWLLLAGVIVSFIGDWRTWYVSVALVIALVLWLFLSKMLWNTLQMLNSTQWEIIGRKGILSQRRDKSGKVLNQTLIRFSQAMHYRQMGKTLEVRLGKQRLLYRDGPKGTYAAMTYQAALEAVLNYRPSHSSKGGSRPKKRRK</sequence>